<dbReference type="Pfam" id="PF00076">
    <property type="entry name" value="RRM_1"/>
    <property type="match status" value="1"/>
</dbReference>
<protein>
    <submittedName>
        <fullName evidence="7">Splicing factor u2af large</fullName>
    </submittedName>
</protein>
<organism evidence="7 8">
    <name type="scientific">Stylonychia lemnae</name>
    <name type="common">Ciliate</name>
    <dbReference type="NCBI Taxonomy" id="5949"/>
    <lineage>
        <taxon>Eukaryota</taxon>
        <taxon>Sar</taxon>
        <taxon>Alveolata</taxon>
        <taxon>Ciliophora</taxon>
        <taxon>Intramacronucleata</taxon>
        <taxon>Spirotrichea</taxon>
        <taxon>Stichotrichia</taxon>
        <taxon>Sporadotrichida</taxon>
        <taxon>Oxytrichidae</taxon>
        <taxon>Stylonychinae</taxon>
        <taxon>Stylonychia</taxon>
    </lineage>
</organism>
<dbReference type="Gene3D" id="3.30.70.330">
    <property type="match status" value="3"/>
</dbReference>
<feature type="region of interest" description="Disordered" evidence="5">
    <location>
        <begin position="1"/>
        <end position="59"/>
    </location>
</feature>
<evidence type="ECO:0000256" key="4">
    <source>
        <dbReference type="PROSITE-ProRule" id="PRU00176"/>
    </source>
</evidence>
<dbReference type="SUPFAM" id="SSF54928">
    <property type="entry name" value="RNA-binding domain, RBD"/>
    <property type="match status" value="2"/>
</dbReference>
<feature type="domain" description="RRM" evidence="6">
    <location>
        <begin position="91"/>
        <end position="176"/>
    </location>
</feature>
<feature type="domain" description="RRM" evidence="6">
    <location>
        <begin position="234"/>
        <end position="312"/>
    </location>
</feature>
<dbReference type="AlphaFoldDB" id="A0A078B853"/>
<dbReference type="GO" id="GO:0008380">
    <property type="term" value="P:RNA splicing"/>
    <property type="evidence" value="ECO:0007669"/>
    <property type="project" value="UniProtKB-KW"/>
</dbReference>
<dbReference type="PROSITE" id="PS50102">
    <property type="entry name" value="RRM"/>
    <property type="match status" value="2"/>
</dbReference>
<dbReference type="PANTHER" id="PTHR23139">
    <property type="entry name" value="RNA-BINDING PROTEIN"/>
    <property type="match status" value="1"/>
</dbReference>
<dbReference type="GO" id="GO:0006397">
    <property type="term" value="P:mRNA processing"/>
    <property type="evidence" value="ECO:0007669"/>
    <property type="project" value="UniProtKB-KW"/>
</dbReference>
<keyword evidence="2 4" id="KW-0694">RNA-binding</keyword>
<evidence type="ECO:0000259" key="6">
    <source>
        <dbReference type="PROSITE" id="PS50102"/>
    </source>
</evidence>
<dbReference type="InterPro" id="IPR000504">
    <property type="entry name" value="RRM_dom"/>
</dbReference>
<reference evidence="7 8" key="1">
    <citation type="submission" date="2014-06" db="EMBL/GenBank/DDBJ databases">
        <authorList>
            <person name="Swart Estienne"/>
        </authorList>
    </citation>
    <scope>NUCLEOTIDE SEQUENCE [LARGE SCALE GENOMIC DNA]</scope>
    <source>
        <strain evidence="7 8">130c</strain>
    </source>
</reference>
<evidence type="ECO:0000256" key="3">
    <source>
        <dbReference type="ARBA" id="ARBA00023187"/>
    </source>
</evidence>
<evidence type="ECO:0000313" key="8">
    <source>
        <dbReference type="Proteomes" id="UP000039865"/>
    </source>
</evidence>
<evidence type="ECO:0000313" key="7">
    <source>
        <dbReference type="EMBL" id="CDW90579.1"/>
    </source>
</evidence>
<evidence type="ECO:0000256" key="5">
    <source>
        <dbReference type="SAM" id="MobiDB-lite"/>
    </source>
</evidence>
<evidence type="ECO:0000256" key="2">
    <source>
        <dbReference type="ARBA" id="ARBA00022884"/>
    </source>
</evidence>
<proteinExistence type="predicted"/>
<keyword evidence="8" id="KW-1185">Reference proteome</keyword>
<name>A0A078B853_STYLE</name>
<dbReference type="Proteomes" id="UP000039865">
    <property type="component" value="Unassembled WGS sequence"/>
</dbReference>
<accession>A0A078B853</accession>
<evidence type="ECO:0000256" key="1">
    <source>
        <dbReference type="ARBA" id="ARBA00022664"/>
    </source>
</evidence>
<dbReference type="GO" id="GO:0003723">
    <property type="term" value="F:RNA binding"/>
    <property type="evidence" value="ECO:0007669"/>
    <property type="project" value="UniProtKB-UniRule"/>
</dbReference>
<dbReference type="EMBL" id="CCKQ01018607">
    <property type="protein sequence ID" value="CDW90579.1"/>
    <property type="molecule type" value="Genomic_DNA"/>
</dbReference>
<dbReference type="OMA" id="AMYYSEN"/>
<dbReference type="CDD" id="cd12232">
    <property type="entry name" value="RRM3_U2AF65"/>
    <property type="match status" value="1"/>
</dbReference>
<dbReference type="InParanoid" id="A0A078B853"/>
<gene>
    <name evidence="7" type="primary">Contig2732.g2933</name>
    <name evidence="7" type="ORF">STYLEM_19724</name>
</gene>
<feature type="compositionally biased region" description="Basic residues" evidence="5">
    <location>
        <begin position="7"/>
        <end position="21"/>
    </location>
</feature>
<dbReference type="OrthoDB" id="10266058at2759"/>
<keyword evidence="1" id="KW-0507">mRNA processing</keyword>
<keyword evidence="3" id="KW-0508">mRNA splicing</keyword>
<sequence>MDSDRGARKRDRSKSQKKRRSSSSSSSDYSSRKVVKRQRTTAPGGGGGGFSNFSDKPPEELRTKMTTQEILEYYKQFNPNQGLTNHNKAERQLYVGNIPPGLSVPQIMELLNTALKEIGKDSSLFQDGDPIVGAWISSDGHYAFVDFRTAEEATQGFILQQVSIHGNNLKVGRPKNATGPIPNPAQLLAGNPNMAQPNQMNMNQNKKKSNMMPSGFKSGMMGDSANQVIQSMNTKLMVSNFPANHTKEMIQQICEVFGKVKNVDLLKDTSTGEFRGQVNVEYDNEVEAKKGFTGMMGLKVDESVLFVKRLTTISAPTTSLEGEVFKNLIEDKPTCCLVLKNCVKLEEMTERDDYKELENTVEEEMKKYGQVIKVHCPRPPLFGDPLSVPGVGKVYVRFSNEIDSEKAKHGVYRRRFNGRAIEPLYYPIEKYNKNQFD</sequence>
<dbReference type="FunFam" id="3.30.70.330:FF:000097">
    <property type="entry name" value="U2 snRNP auxiliary factor large subunit"/>
    <property type="match status" value="1"/>
</dbReference>
<dbReference type="InterPro" id="IPR012677">
    <property type="entry name" value="Nucleotide-bd_a/b_plait_sf"/>
</dbReference>
<dbReference type="InterPro" id="IPR035979">
    <property type="entry name" value="RBD_domain_sf"/>
</dbReference>
<dbReference type="SMART" id="SM00360">
    <property type="entry name" value="RRM"/>
    <property type="match status" value="3"/>
</dbReference>